<evidence type="ECO:0000256" key="2">
    <source>
        <dbReference type="ARBA" id="ARBA00022741"/>
    </source>
</evidence>
<dbReference type="SMART" id="SM00487">
    <property type="entry name" value="DEXDc"/>
    <property type="match status" value="1"/>
</dbReference>
<evidence type="ECO:0000313" key="12">
    <source>
        <dbReference type="EMBL" id="KAF1950746.1"/>
    </source>
</evidence>
<dbReference type="SUPFAM" id="SSF57850">
    <property type="entry name" value="RING/U-box"/>
    <property type="match status" value="1"/>
</dbReference>
<organism evidence="12 13">
    <name type="scientific">Byssothecium circinans</name>
    <dbReference type="NCBI Taxonomy" id="147558"/>
    <lineage>
        <taxon>Eukaryota</taxon>
        <taxon>Fungi</taxon>
        <taxon>Dikarya</taxon>
        <taxon>Ascomycota</taxon>
        <taxon>Pezizomycotina</taxon>
        <taxon>Dothideomycetes</taxon>
        <taxon>Pleosporomycetidae</taxon>
        <taxon>Pleosporales</taxon>
        <taxon>Massarineae</taxon>
        <taxon>Massarinaceae</taxon>
        <taxon>Byssothecium</taxon>
    </lineage>
</organism>
<dbReference type="SUPFAM" id="SSF52540">
    <property type="entry name" value="P-loop containing nucleoside triphosphate hydrolases"/>
    <property type="match status" value="2"/>
</dbReference>
<dbReference type="SMART" id="SM00184">
    <property type="entry name" value="RING"/>
    <property type="match status" value="1"/>
</dbReference>
<accession>A0A6A5TIW6</accession>
<dbReference type="GO" id="GO:0006974">
    <property type="term" value="P:DNA damage response"/>
    <property type="evidence" value="ECO:0007669"/>
    <property type="project" value="TreeGrafter"/>
</dbReference>
<evidence type="ECO:0000256" key="8">
    <source>
        <dbReference type="SAM" id="MobiDB-lite"/>
    </source>
</evidence>
<dbReference type="GO" id="GO:0016787">
    <property type="term" value="F:hydrolase activity"/>
    <property type="evidence" value="ECO:0007669"/>
    <property type="project" value="UniProtKB-KW"/>
</dbReference>
<dbReference type="InterPro" id="IPR013083">
    <property type="entry name" value="Znf_RING/FYVE/PHD"/>
</dbReference>
<feature type="domain" description="Helicase ATP-binding" evidence="10">
    <location>
        <begin position="334"/>
        <end position="538"/>
    </location>
</feature>
<dbReference type="Gene3D" id="3.40.50.300">
    <property type="entry name" value="P-loop containing nucleotide triphosphate hydrolases"/>
    <property type="match status" value="1"/>
</dbReference>
<dbReference type="GO" id="GO:0061630">
    <property type="term" value="F:ubiquitin protein ligase activity"/>
    <property type="evidence" value="ECO:0007669"/>
    <property type="project" value="TreeGrafter"/>
</dbReference>
<keyword evidence="5" id="KW-0862">Zinc</keyword>
<gene>
    <name evidence="12" type="ORF">CC80DRAFT_455455</name>
</gene>
<evidence type="ECO:0000256" key="4">
    <source>
        <dbReference type="ARBA" id="ARBA00022801"/>
    </source>
</evidence>
<evidence type="ECO:0000259" key="10">
    <source>
        <dbReference type="PROSITE" id="PS51192"/>
    </source>
</evidence>
<dbReference type="PROSITE" id="PS51194">
    <property type="entry name" value="HELICASE_CTER"/>
    <property type="match status" value="1"/>
</dbReference>
<dbReference type="InterPro" id="IPR052583">
    <property type="entry name" value="ATP-helicase/E3_Ub-Ligase"/>
</dbReference>
<dbReference type="Gene3D" id="3.30.40.10">
    <property type="entry name" value="Zinc/RING finger domain, C3HC4 (zinc finger)"/>
    <property type="match status" value="1"/>
</dbReference>
<dbReference type="PANTHER" id="PTHR45865:SF1">
    <property type="entry name" value="E3 UBIQUITIN-PROTEIN LIGASE SHPRH"/>
    <property type="match status" value="1"/>
</dbReference>
<dbReference type="InterPro" id="IPR059033">
    <property type="entry name" value="C144_05_dom"/>
</dbReference>
<dbReference type="PROSITE" id="PS00518">
    <property type="entry name" value="ZF_RING_1"/>
    <property type="match status" value="1"/>
</dbReference>
<keyword evidence="6" id="KW-0067">ATP-binding</keyword>
<evidence type="ECO:0000259" key="11">
    <source>
        <dbReference type="PROSITE" id="PS51194"/>
    </source>
</evidence>
<dbReference type="InterPro" id="IPR049730">
    <property type="entry name" value="SNF2/RAD54-like_C"/>
</dbReference>
<keyword evidence="13" id="KW-1185">Reference proteome</keyword>
<evidence type="ECO:0000256" key="1">
    <source>
        <dbReference type="ARBA" id="ARBA00022723"/>
    </source>
</evidence>
<protein>
    <recommendedName>
        <fullName evidence="14">ATP-dependent DNA helicase</fullName>
    </recommendedName>
</protein>
<keyword evidence="2" id="KW-0547">Nucleotide-binding</keyword>
<evidence type="ECO:0008006" key="14">
    <source>
        <dbReference type="Google" id="ProtNLM"/>
    </source>
</evidence>
<evidence type="ECO:0000313" key="13">
    <source>
        <dbReference type="Proteomes" id="UP000800035"/>
    </source>
</evidence>
<dbReference type="GO" id="GO:0005634">
    <property type="term" value="C:nucleus"/>
    <property type="evidence" value="ECO:0007669"/>
    <property type="project" value="TreeGrafter"/>
</dbReference>
<dbReference type="CDD" id="cd18793">
    <property type="entry name" value="SF2_C_SNF"/>
    <property type="match status" value="1"/>
</dbReference>
<dbReference type="EMBL" id="ML977023">
    <property type="protein sequence ID" value="KAF1950746.1"/>
    <property type="molecule type" value="Genomic_DNA"/>
</dbReference>
<keyword evidence="1" id="KW-0479">Metal-binding</keyword>
<dbReference type="InterPro" id="IPR027417">
    <property type="entry name" value="P-loop_NTPase"/>
</dbReference>
<feature type="region of interest" description="Disordered" evidence="8">
    <location>
        <begin position="1487"/>
        <end position="1512"/>
    </location>
</feature>
<keyword evidence="4" id="KW-0378">Hydrolase</keyword>
<dbReference type="CDD" id="cd18070">
    <property type="entry name" value="DEXQc_SHPRH"/>
    <property type="match status" value="1"/>
</dbReference>
<feature type="region of interest" description="Disordered" evidence="8">
    <location>
        <begin position="737"/>
        <end position="758"/>
    </location>
</feature>
<dbReference type="InterPro" id="IPR017907">
    <property type="entry name" value="Znf_RING_CS"/>
</dbReference>
<dbReference type="OrthoDB" id="5330228at2759"/>
<dbReference type="InterPro" id="IPR001650">
    <property type="entry name" value="Helicase_C-like"/>
</dbReference>
<dbReference type="PROSITE" id="PS51192">
    <property type="entry name" value="HELICASE_ATP_BIND_1"/>
    <property type="match status" value="1"/>
</dbReference>
<dbReference type="Pfam" id="PF00176">
    <property type="entry name" value="SNF2-rel_dom"/>
    <property type="match status" value="1"/>
</dbReference>
<dbReference type="InterPro" id="IPR000330">
    <property type="entry name" value="SNF2_N"/>
</dbReference>
<dbReference type="PANTHER" id="PTHR45865">
    <property type="entry name" value="E3 UBIQUITIN-PROTEIN LIGASE SHPRH FAMILY MEMBER"/>
    <property type="match status" value="1"/>
</dbReference>
<dbReference type="Pfam" id="PF13923">
    <property type="entry name" value="zf-C3HC4_2"/>
    <property type="match status" value="1"/>
</dbReference>
<dbReference type="InterPro" id="IPR038718">
    <property type="entry name" value="SNF2-like_sf"/>
</dbReference>
<dbReference type="PROSITE" id="PS50089">
    <property type="entry name" value="ZF_RING_2"/>
    <property type="match status" value="1"/>
</dbReference>
<dbReference type="Proteomes" id="UP000800035">
    <property type="component" value="Unassembled WGS sequence"/>
</dbReference>
<dbReference type="GO" id="GO:0008270">
    <property type="term" value="F:zinc ion binding"/>
    <property type="evidence" value="ECO:0007669"/>
    <property type="project" value="UniProtKB-KW"/>
</dbReference>
<reference evidence="12" key="1">
    <citation type="journal article" date="2020" name="Stud. Mycol.">
        <title>101 Dothideomycetes genomes: a test case for predicting lifestyles and emergence of pathogens.</title>
        <authorList>
            <person name="Haridas S."/>
            <person name="Albert R."/>
            <person name="Binder M."/>
            <person name="Bloem J."/>
            <person name="Labutti K."/>
            <person name="Salamov A."/>
            <person name="Andreopoulos B."/>
            <person name="Baker S."/>
            <person name="Barry K."/>
            <person name="Bills G."/>
            <person name="Bluhm B."/>
            <person name="Cannon C."/>
            <person name="Castanera R."/>
            <person name="Culley D."/>
            <person name="Daum C."/>
            <person name="Ezra D."/>
            <person name="Gonzalez J."/>
            <person name="Henrissat B."/>
            <person name="Kuo A."/>
            <person name="Liang C."/>
            <person name="Lipzen A."/>
            <person name="Lutzoni F."/>
            <person name="Magnuson J."/>
            <person name="Mondo S."/>
            <person name="Nolan M."/>
            <person name="Ohm R."/>
            <person name="Pangilinan J."/>
            <person name="Park H.-J."/>
            <person name="Ramirez L."/>
            <person name="Alfaro M."/>
            <person name="Sun H."/>
            <person name="Tritt A."/>
            <person name="Yoshinaga Y."/>
            <person name="Zwiers L.-H."/>
            <person name="Turgeon B."/>
            <person name="Goodwin S."/>
            <person name="Spatafora J."/>
            <person name="Crous P."/>
            <person name="Grigoriev I."/>
        </authorList>
    </citation>
    <scope>NUCLEOTIDE SEQUENCE</scope>
    <source>
        <strain evidence="12">CBS 675.92</strain>
    </source>
</reference>
<feature type="domain" description="RING-type" evidence="9">
    <location>
        <begin position="1136"/>
        <end position="1174"/>
    </location>
</feature>
<sequence>MAPITASATILESRACGYITDEATTVAEPFQAISNLFRVPSAQAGTSERRATKRRKLDGGNAVGLQIVEAFDASQSIVLAQVGLDLDLPPNKFKILKIPAGSPTSVSLSLESFQRKNAEEFTVSLWDTATSTGAEVLATVSPEVLDDIEPHLLAATSLTTSKEGRKKSNKLRVPFTRCILSASACDLRTLRLELELRWALGLSAVERQGLRANLRKDLNMLNNYLPVEEAETNTAWVLSDFYHAVHVPPTDEIIPPRLHQSLTDTKLYPFQKRAVNWLLRREGMEVSASGEIQTIPQSTSAAPVSFKRTQDATGQTCHVSHLRGMVVADPSSVWDANTALRGGILAEEMGLGKTVELIALMSLHRRKMPEGDIYDTYLGANVKPSAATLIISPPSILEQWKNEINRHAPELKVVHYKGLPPPSASDKDKAEATVENLMQFDVVLTTYNVLAKEIHFATPPPDRTLRNAPVYERKKCPLIEIGWWRVCLDEAQMVESGVSQAATVARIIPRINAWAVSGTPLRKDVQDLRGLLIFLRYEPFAGLKALWDRLDKPSFRAIFSQIALRHTKDMIRDELEIPKQKRVVVTVPFTAIEEQNYSEMIRQMCDACYLSPEGLPTRDDRDLDHPEVIERMREWLVRLRQTCLHAHVGRRNRKALGARNGPLRTVEEVLEVMIEQNDSVLKAEAREIIHIRMKRGHVRAYAKDVERRSETALPYYERALEEAQGYVKICREELAREKEKMGPATPRKTKLKDDDDEDVEEDDKIGRIAVLRRTLRGFLEAEHACSFFIGSSYFQIKDNENLTKPDSPEFNELQAKEDLWYGKAKDIRQELLKESEDRAQRHMKKTKRKTSTAVQTIPDLKDPKGIESRKVLDAMDKVTDTLNLQAKQLQEWRTKIVEILTTPLVDQDEGIETTGDEYEHSTKAQDELYVYMLALRTLVADRSTAVNGLHDLLVDHELKEEEKKARDDDPTKRGHAPELVLEVAKTRRHLQPKASDESLKGIQAIARSLVTNLQYRADAGDSRAATEVALMEKLLSQIQAITTEQEKIVKDLEKEQDIFRATMNARLEFYRQLQVISDTVAPWKEELNETFDYMEYGKLKRDQEAKEKDLAGLKTKHAYLTNLRREGQQQGLKHECIICQDDFEIGVLTSCGHKYCKECIQQWWHEHRNCPLCKQKLKARDFKNISFKPTMITAAEETATPSQPNSPSSATTSIYSDVSDNTMKEIKMIDLDGSYGGKVDMIARHLLQIRNTHRGAKTIIFSQFRDFLDVLRNAFKKWKIGVTSIRDKNGIQQFRNDPAIECFLLDAKSDSSGLNLVNATFVFLCEPLINPAIELQAIARVHRIGQLNDTTVFMYLISDTVERAIYDISVSRRLEHMGRNSVSTSTAVSRAATPLLQETTIDKANSKELEAVSLKQLLRKRGDGEVVGKHDLWRCLFGGKKGKDGGGGESSSRGGGGAAKCKASVELVRDVDEQIQREVERFARAEAAEGRAEAALAERPVRQGEDGGVMEG</sequence>
<dbReference type="Pfam" id="PF26021">
    <property type="entry name" value="Ferritin_C144_05"/>
    <property type="match status" value="1"/>
</dbReference>
<keyword evidence="3 7" id="KW-0863">Zinc-finger</keyword>
<dbReference type="FunFam" id="3.40.50.10810:FF:000059">
    <property type="entry name" value="SNF2 family helicase/ATPase, putative"/>
    <property type="match status" value="1"/>
</dbReference>
<dbReference type="GO" id="GO:0005524">
    <property type="term" value="F:ATP binding"/>
    <property type="evidence" value="ECO:0007669"/>
    <property type="project" value="InterPro"/>
</dbReference>
<evidence type="ECO:0000256" key="6">
    <source>
        <dbReference type="ARBA" id="ARBA00022840"/>
    </source>
</evidence>
<dbReference type="InterPro" id="IPR014001">
    <property type="entry name" value="Helicase_ATP-bd"/>
</dbReference>
<evidence type="ECO:0000256" key="7">
    <source>
        <dbReference type="PROSITE-ProRule" id="PRU00175"/>
    </source>
</evidence>
<feature type="domain" description="Helicase C-terminal" evidence="11">
    <location>
        <begin position="1241"/>
        <end position="1401"/>
    </location>
</feature>
<proteinExistence type="predicted"/>
<name>A0A6A5TIW6_9PLEO</name>
<dbReference type="InterPro" id="IPR001841">
    <property type="entry name" value="Znf_RING"/>
</dbReference>
<dbReference type="GO" id="GO:0000209">
    <property type="term" value="P:protein polyubiquitination"/>
    <property type="evidence" value="ECO:0007669"/>
    <property type="project" value="TreeGrafter"/>
</dbReference>
<dbReference type="Pfam" id="PF00271">
    <property type="entry name" value="Helicase_C"/>
    <property type="match status" value="1"/>
</dbReference>
<evidence type="ECO:0000259" key="9">
    <source>
        <dbReference type="PROSITE" id="PS50089"/>
    </source>
</evidence>
<dbReference type="Gene3D" id="3.40.50.10810">
    <property type="entry name" value="Tandem AAA-ATPase domain"/>
    <property type="match status" value="1"/>
</dbReference>
<evidence type="ECO:0000256" key="5">
    <source>
        <dbReference type="ARBA" id="ARBA00022833"/>
    </source>
</evidence>
<evidence type="ECO:0000256" key="3">
    <source>
        <dbReference type="ARBA" id="ARBA00022771"/>
    </source>
</evidence>